<dbReference type="HOGENOM" id="CLU_005679_13_5_1"/>
<dbReference type="eggNOG" id="ENOG502RYMZ">
    <property type="taxonomic scope" value="Eukaryota"/>
</dbReference>
<name>F0X882_GROCL</name>
<dbReference type="InParanoid" id="F0X882"/>
<feature type="compositionally biased region" description="Low complexity" evidence="1">
    <location>
        <begin position="41"/>
        <end position="53"/>
    </location>
</feature>
<evidence type="ECO:0000259" key="3">
    <source>
        <dbReference type="Pfam" id="PF01757"/>
    </source>
</evidence>
<keyword evidence="2" id="KW-0472">Membrane</keyword>
<dbReference type="RefSeq" id="XP_014175645.1">
    <property type="nucleotide sequence ID" value="XM_014320170.1"/>
</dbReference>
<sequence>MVSAALNGLRRWTLRQLQPVYEELADEERMDEERKEEELSESSLSSLSSSNSSAPEYAPGGQRELSPATTAFRLITFIPILTVRLLHTGLVFLTEPARRRASRFQTGWPPIHDKLGFLIVFVPSFLQPSGPGSARKLHPSAWLDGLRGIAAFLVVWHHASLLWFSWSIHRGYGSSENDNRLIQLPFLRLVVSGRPQVAIFFVVSGYALSYKPLKLARQGRHSEAGEAIHSSVFRRHPRLFIMPVVVSFVAALMTQWNWYGTSDQGWTGVAAPVRRPPRPGTLSRQLLNWALNVKYLTSPLSRDMQRGRPFAYDNNLWTLPVEFDCSLVIFLCQAAFCRLRPQVRMLLMAGIVCYAHSYLFWEIFLFSGGMLLCDLHFHLDGTGSSGSSSSNTASEAAVPPVISARNRRQLRNAVSIFSFATALFILSIPDDNQGGPHTPGYRTLFSMVTDVYRLRNERDNFWIPPAAVLLVWTIDRTPFLQRPFNSAFAQFLGTISYSMYLVHGPLIWTAGHWLVCHTTALTGTDTDFRYGLGIALSALVLWPIIIYLADLVTRTVDVRAVSFGRWLYERWVVKEPEPIITRPIS</sequence>
<keyword evidence="5" id="KW-1185">Reference proteome</keyword>
<dbReference type="GeneID" id="25977421"/>
<feature type="transmembrane region" description="Helical" evidence="2">
    <location>
        <begin position="530"/>
        <end position="549"/>
    </location>
</feature>
<dbReference type="STRING" id="655863.F0X882"/>
<evidence type="ECO:0000256" key="1">
    <source>
        <dbReference type="SAM" id="MobiDB-lite"/>
    </source>
</evidence>
<dbReference type="PANTHER" id="PTHR23028">
    <property type="entry name" value="ACETYLTRANSFERASE"/>
    <property type="match status" value="1"/>
</dbReference>
<feature type="domain" description="Acyltransferase 3" evidence="3">
    <location>
        <begin position="141"/>
        <end position="545"/>
    </location>
</feature>
<feature type="transmembrane region" description="Helical" evidence="2">
    <location>
        <begin position="461"/>
        <end position="479"/>
    </location>
</feature>
<dbReference type="InterPro" id="IPR002656">
    <property type="entry name" value="Acyl_transf_3_dom"/>
</dbReference>
<dbReference type="Proteomes" id="UP000007796">
    <property type="component" value="Unassembled WGS sequence"/>
</dbReference>
<keyword evidence="2" id="KW-1133">Transmembrane helix</keyword>
<feature type="transmembrane region" description="Helical" evidence="2">
    <location>
        <begin position="491"/>
        <end position="510"/>
    </location>
</feature>
<evidence type="ECO:0000256" key="2">
    <source>
        <dbReference type="SAM" id="Phobius"/>
    </source>
</evidence>
<accession>F0X882</accession>
<dbReference type="AlphaFoldDB" id="F0X882"/>
<organism evidence="5">
    <name type="scientific">Grosmannia clavigera (strain kw1407 / UAMH 11150)</name>
    <name type="common">Blue stain fungus</name>
    <name type="synonym">Graphiocladiella clavigera</name>
    <dbReference type="NCBI Taxonomy" id="655863"/>
    <lineage>
        <taxon>Eukaryota</taxon>
        <taxon>Fungi</taxon>
        <taxon>Dikarya</taxon>
        <taxon>Ascomycota</taxon>
        <taxon>Pezizomycotina</taxon>
        <taxon>Sordariomycetes</taxon>
        <taxon>Sordariomycetidae</taxon>
        <taxon>Ophiostomatales</taxon>
        <taxon>Ophiostomataceae</taxon>
        <taxon>Leptographium</taxon>
    </lineage>
</organism>
<reference evidence="4 5" key="1">
    <citation type="journal article" date="2011" name="Proc. Natl. Acad. Sci. U.S.A.">
        <title>Genome and transcriptome analyses of the mountain pine beetle-fungal symbiont Grosmannia clavigera, a lodgepole pine pathogen.</title>
        <authorList>
            <person name="DiGuistini S."/>
            <person name="Wang Y."/>
            <person name="Liao N.Y."/>
            <person name="Taylor G."/>
            <person name="Tanguay P."/>
            <person name="Feau N."/>
            <person name="Henrissat B."/>
            <person name="Chan S.K."/>
            <person name="Hesse-Orce U."/>
            <person name="Alamouti S.M."/>
            <person name="Tsui C.K.M."/>
            <person name="Docking R.T."/>
            <person name="Levasseur A."/>
            <person name="Haridas S."/>
            <person name="Robertson G."/>
            <person name="Birol I."/>
            <person name="Holt R.A."/>
            <person name="Marra M.A."/>
            <person name="Hamelin R.C."/>
            <person name="Hirst M."/>
            <person name="Jones S.J.M."/>
            <person name="Bohlmann J."/>
            <person name="Breuil C."/>
        </authorList>
    </citation>
    <scope>NUCLEOTIDE SEQUENCE [LARGE SCALE GENOMIC DNA]</scope>
    <source>
        <strain evidence="5">kw1407 / UAMH 11150</strain>
    </source>
</reference>
<protein>
    <submittedName>
        <fullName evidence="4">Hard surface-induced protein</fullName>
    </submittedName>
</protein>
<dbReference type="OrthoDB" id="5819582at2759"/>
<feature type="region of interest" description="Disordered" evidence="1">
    <location>
        <begin position="25"/>
        <end position="64"/>
    </location>
</feature>
<dbReference type="InterPro" id="IPR050879">
    <property type="entry name" value="Acyltransferase_3"/>
</dbReference>
<proteinExistence type="predicted"/>
<evidence type="ECO:0000313" key="4">
    <source>
        <dbReference type="EMBL" id="EFX06163.1"/>
    </source>
</evidence>
<gene>
    <name evidence="4" type="ORF">CMQ_4232</name>
</gene>
<keyword evidence="2" id="KW-0812">Transmembrane</keyword>
<dbReference type="GO" id="GO:0016747">
    <property type="term" value="F:acyltransferase activity, transferring groups other than amino-acyl groups"/>
    <property type="evidence" value="ECO:0007669"/>
    <property type="project" value="InterPro"/>
</dbReference>
<dbReference type="PANTHER" id="PTHR23028:SF134">
    <property type="entry name" value="PUTATIVE (AFU_ORTHOLOGUE AFUA_4G08520)-RELATED"/>
    <property type="match status" value="1"/>
</dbReference>
<feature type="transmembrane region" description="Helical" evidence="2">
    <location>
        <begin position="410"/>
        <end position="428"/>
    </location>
</feature>
<dbReference type="Pfam" id="PF01757">
    <property type="entry name" value="Acyl_transf_3"/>
    <property type="match status" value="1"/>
</dbReference>
<evidence type="ECO:0000313" key="5">
    <source>
        <dbReference type="Proteomes" id="UP000007796"/>
    </source>
</evidence>
<dbReference type="EMBL" id="GL629735">
    <property type="protein sequence ID" value="EFX06163.1"/>
    <property type="molecule type" value="Genomic_DNA"/>
</dbReference>